<organism evidence="1 2">
    <name type="scientific">Hamiltosporidium magnivora</name>
    <dbReference type="NCBI Taxonomy" id="148818"/>
    <lineage>
        <taxon>Eukaryota</taxon>
        <taxon>Fungi</taxon>
        <taxon>Fungi incertae sedis</taxon>
        <taxon>Microsporidia</taxon>
        <taxon>Dubosqiidae</taxon>
        <taxon>Hamiltosporidium</taxon>
    </lineage>
</organism>
<accession>A0A4Q9LH72</accession>
<evidence type="ECO:0008006" key="3">
    <source>
        <dbReference type="Google" id="ProtNLM"/>
    </source>
</evidence>
<gene>
    <name evidence="1" type="ORF">CWI39_0313p0020</name>
</gene>
<name>A0A4Q9LH72_9MICR</name>
<sequence>MNMVFSHTFRYVLKQNENNEILFFREEQKNQLADKETCDQQCGIIESDFELSYFLKLSKDILEISDNLNNFKFKCMLTVLKCLKAVRHKNNVKLLQAFICTDLTVENLSFIDECLNLNEKIDYVDFENVDINEFIKLKSSIYISYLSLDLNYYSMTEEFCRSLMLFEELETQKLYDYKVKEYTENKASSKYFFENQKSLTEIILINCEIQYLDMDKIFELEKLETLKINNCYVHNFHSDDLICFSSRNLKYLDLEDKSVDLSDNSYFLSELNCLEYLRISLQDVKYIKKFKKLKNISIVYSNMELRLNSNLFLSLPLNELYITDQNKKLLDKQRIKDCVYEYSSLRVRMWDR</sequence>
<dbReference type="Proteomes" id="UP000293045">
    <property type="component" value="Unassembled WGS sequence"/>
</dbReference>
<proteinExistence type="predicted"/>
<dbReference type="VEuPathDB" id="MicrosporidiaDB:CWI36_0321p0030"/>
<evidence type="ECO:0000313" key="2">
    <source>
        <dbReference type="Proteomes" id="UP000293045"/>
    </source>
</evidence>
<protein>
    <recommendedName>
        <fullName evidence="3">Leucine-rich repeat-containing protein</fullName>
    </recommendedName>
</protein>
<dbReference type="Gene3D" id="3.80.10.10">
    <property type="entry name" value="Ribonuclease Inhibitor"/>
    <property type="match status" value="1"/>
</dbReference>
<dbReference type="VEuPathDB" id="MicrosporidiaDB:CWI36_0321p0020"/>
<evidence type="ECO:0000313" key="1">
    <source>
        <dbReference type="EMBL" id="TBU07468.1"/>
    </source>
</evidence>
<dbReference type="EMBL" id="PIXR01000313">
    <property type="protein sequence ID" value="TBU07468.1"/>
    <property type="molecule type" value="Genomic_DNA"/>
</dbReference>
<reference evidence="1 2" key="1">
    <citation type="submission" date="2017-12" db="EMBL/GenBank/DDBJ databases">
        <authorList>
            <person name="Pombert J.-F."/>
            <person name="Haag K.L."/>
            <person name="Ebert D."/>
        </authorList>
    </citation>
    <scope>NUCLEOTIDE SEQUENCE [LARGE SCALE GENOMIC DNA]</scope>
    <source>
        <strain evidence="1">IL-BN-2</strain>
    </source>
</reference>
<dbReference type="InterPro" id="IPR032675">
    <property type="entry name" value="LRR_dom_sf"/>
</dbReference>
<dbReference type="VEuPathDB" id="MicrosporidiaDB:CWI39_0313p0020"/>
<dbReference type="SUPFAM" id="SSF52058">
    <property type="entry name" value="L domain-like"/>
    <property type="match status" value="1"/>
</dbReference>
<dbReference type="AlphaFoldDB" id="A0A4Q9LH72"/>
<comment type="caution">
    <text evidence="1">The sequence shown here is derived from an EMBL/GenBank/DDBJ whole genome shotgun (WGS) entry which is preliminary data.</text>
</comment>